<comment type="similarity">
    <text evidence="5">Belongs to the thiolase-like superfamily. Beta-ketoacyl-ACP synthases family.</text>
</comment>
<dbReference type="CDD" id="cd00833">
    <property type="entry name" value="PKS"/>
    <property type="match status" value="1"/>
</dbReference>
<accession>A0A1V6SGI0</accession>
<keyword evidence="3 5" id="KW-0808">Transferase</keyword>
<comment type="caution">
    <text evidence="7">The sequence shown here is derived from an EMBL/GenBank/DDBJ whole genome shotgun (WGS) entry which is preliminary data.</text>
</comment>
<reference evidence="8" key="1">
    <citation type="journal article" date="2017" name="Nat. Microbiol.">
        <title>Global analysis of biosynthetic gene clusters reveals vast potential of secondary metabolite production in Penicillium species.</title>
        <authorList>
            <person name="Nielsen J.C."/>
            <person name="Grijseels S."/>
            <person name="Prigent S."/>
            <person name="Ji B."/>
            <person name="Dainat J."/>
            <person name="Nielsen K.F."/>
            <person name="Frisvad J.C."/>
            <person name="Workman M."/>
            <person name="Nielsen J."/>
        </authorList>
    </citation>
    <scope>NUCLEOTIDE SEQUENCE [LARGE SCALE GENOMIC DNA]</scope>
    <source>
        <strain evidence="8">IBT 14082</strain>
    </source>
</reference>
<dbReference type="InterPro" id="IPR014030">
    <property type="entry name" value="Ketoacyl_synth_N"/>
</dbReference>
<proteinExistence type="inferred from homology"/>
<dbReference type="GO" id="GO:0004315">
    <property type="term" value="F:3-oxoacyl-[acyl-carrier-protein] synthase activity"/>
    <property type="evidence" value="ECO:0007669"/>
    <property type="project" value="InterPro"/>
</dbReference>
<dbReference type="InterPro" id="IPR050091">
    <property type="entry name" value="PKS_NRPS_Biosynth_Enz"/>
</dbReference>
<dbReference type="PANTHER" id="PTHR43775:SF29">
    <property type="entry name" value="ASPERFURANONE POLYKETIDE SYNTHASE AFOG-RELATED"/>
    <property type="match status" value="1"/>
</dbReference>
<dbReference type="InterPro" id="IPR016039">
    <property type="entry name" value="Thiolase-like"/>
</dbReference>
<organism evidence="7 8">
    <name type="scientific">Penicillium flavigenum</name>
    <dbReference type="NCBI Taxonomy" id="254877"/>
    <lineage>
        <taxon>Eukaryota</taxon>
        <taxon>Fungi</taxon>
        <taxon>Dikarya</taxon>
        <taxon>Ascomycota</taxon>
        <taxon>Pezizomycotina</taxon>
        <taxon>Eurotiomycetes</taxon>
        <taxon>Eurotiomycetidae</taxon>
        <taxon>Eurotiales</taxon>
        <taxon>Aspergillaceae</taxon>
        <taxon>Penicillium</taxon>
    </lineage>
</organism>
<dbReference type="PROSITE" id="PS00606">
    <property type="entry name" value="KS3_1"/>
    <property type="match status" value="1"/>
</dbReference>
<dbReference type="OrthoDB" id="329835at2759"/>
<dbReference type="AlphaFoldDB" id="A0A1V6SGI0"/>
<evidence type="ECO:0000256" key="1">
    <source>
        <dbReference type="ARBA" id="ARBA00022450"/>
    </source>
</evidence>
<evidence type="ECO:0000256" key="2">
    <source>
        <dbReference type="ARBA" id="ARBA00022553"/>
    </source>
</evidence>
<keyword evidence="1" id="KW-0596">Phosphopantetheine</keyword>
<dbReference type="PANTHER" id="PTHR43775">
    <property type="entry name" value="FATTY ACID SYNTHASE"/>
    <property type="match status" value="1"/>
</dbReference>
<dbReference type="STRING" id="254877.A0A1V6SGI0"/>
<dbReference type="SMART" id="SM00825">
    <property type="entry name" value="PKS_KS"/>
    <property type="match status" value="1"/>
</dbReference>
<dbReference type="Pfam" id="PF00109">
    <property type="entry name" value="ketoacyl-synt"/>
    <property type="match status" value="2"/>
</dbReference>
<protein>
    <recommendedName>
        <fullName evidence="6">Ketosynthase family 3 (KS3) domain-containing protein</fullName>
    </recommendedName>
</protein>
<evidence type="ECO:0000256" key="5">
    <source>
        <dbReference type="RuleBase" id="RU003694"/>
    </source>
</evidence>
<dbReference type="Gene3D" id="3.40.47.10">
    <property type="match status" value="3"/>
</dbReference>
<dbReference type="SUPFAM" id="SSF53901">
    <property type="entry name" value="Thiolase-like"/>
    <property type="match status" value="2"/>
</dbReference>
<evidence type="ECO:0000256" key="3">
    <source>
        <dbReference type="ARBA" id="ARBA00022679"/>
    </source>
</evidence>
<evidence type="ECO:0000313" key="8">
    <source>
        <dbReference type="Proteomes" id="UP000191342"/>
    </source>
</evidence>
<dbReference type="EMBL" id="MLQL01000061">
    <property type="protein sequence ID" value="OQE12859.1"/>
    <property type="molecule type" value="Genomic_DNA"/>
</dbReference>
<dbReference type="Proteomes" id="UP000191342">
    <property type="component" value="Unassembled WGS sequence"/>
</dbReference>
<dbReference type="PROSITE" id="PS52004">
    <property type="entry name" value="KS3_2"/>
    <property type="match status" value="1"/>
</dbReference>
<name>A0A1V6SGI0_9EURO</name>
<dbReference type="InterPro" id="IPR018201">
    <property type="entry name" value="Ketoacyl_synth_AS"/>
</dbReference>
<evidence type="ECO:0000259" key="6">
    <source>
        <dbReference type="PROSITE" id="PS52004"/>
    </source>
</evidence>
<dbReference type="Pfam" id="PF02801">
    <property type="entry name" value="Ketoacyl-synt_C"/>
    <property type="match status" value="1"/>
</dbReference>
<dbReference type="GO" id="GO:0004312">
    <property type="term" value="F:fatty acid synthase activity"/>
    <property type="evidence" value="ECO:0007669"/>
    <property type="project" value="TreeGrafter"/>
</dbReference>
<keyword evidence="4" id="KW-0560">Oxidoreductase</keyword>
<gene>
    <name evidence="7" type="ORF">PENFLA_c061G06661</name>
</gene>
<dbReference type="GO" id="GO:0006633">
    <property type="term" value="P:fatty acid biosynthetic process"/>
    <property type="evidence" value="ECO:0007669"/>
    <property type="project" value="InterPro"/>
</dbReference>
<sequence length="234" mass="25125">MNVDAHYHPDADHGGSVACRGGHFLSENARLFDAPFFSITKNEAIAMDPQGRPLMENVNHAIENADLSIGNVTSEDVSVFVGASNSDFKQILSADDWFFDFKGSSMAVDTACSSSLVVFISAATVSGVNLLDDPDRMYRMSHVGFLSPDSICRSFDHRANGYARGEAVGTLILKSFSDADRDGDTIRAVSEEPGQTRTATPLAWLKLEEIAYVEARGTGTPVGDPIEARAMGAV</sequence>
<dbReference type="InterPro" id="IPR020841">
    <property type="entry name" value="PKS_Beta-ketoAc_synthase_dom"/>
</dbReference>
<evidence type="ECO:0000256" key="4">
    <source>
        <dbReference type="ARBA" id="ARBA00023002"/>
    </source>
</evidence>
<feature type="domain" description="Ketosynthase family 3 (KS3)" evidence="6">
    <location>
        <begin position="1"/>
        <end position="234"/>
    </location>
</feature>
<keyword evidence="2" id="KW-0597">Phosphoprotein</keyword>
<keyword evidence="8" id="KW-1185">Reference proteome</keyword>
<evidence type="ECO:0000313" key="7">
    <source>
        <dbReference type="EMBL" id="OQE12859.1"/>
    </source>
</evidence>
<dbReference type="InterPro" id="IPR014031">
    <property type="entry name" value="Ketoacyl_synth_C"/>
</dbReference>